<sequence length="190" mass="20917">MVLSNPFSIEAKVRRAIAKVDRDRAPKRLSAVFIGKGLLFSAVVAGSVVLLATRYSIAIASQDSLCLPPYRLWIIDKKDDDLVRGEIYAFHSKGLSPIFADGTIIVKVLEGMPGDRAKVTLDETTINGVPVGKGLQVASQHGIDPQKYVREGKIGEGRYWFFGRTPDSFDSRYWGSASTDQIIGKAYPIW</sequence>
<dbReference type="InterPro" id="IPR019533">
    <property type="entry name" value="Peptidase_S26"/>
</dbReference>
<evidence type="ECO:0000313" key="4">
    <source>
        <dbReference type="Proteomes" id="UP000192815"/>
    </source>
</evidence>
<dbReference type="OrthoDB" id="5360818at2"/>
<dbReference type="Proteomes" id="UP000192815">
    <property type="component" value="Unassembled WGS sequence"/>
</dbReference>
<keyword evidence="4" id="KW-1185">Reference proteome</keyword>
<dbReference type="RefSeq" id="WP_083182178.1">
    <property type="nucleotide sequence ID" value="NZ_CBCRZR010000007.1"/>
</dbReference>
<dbReference type="SUPFAM" id="SSF51306">
    <property type="entry name" value="LexA/Signal peptidase"/>
    <property type="match status" value="1"/>
</dbReference>
<accession>A0A1X0N8L3</accession>
<organism evidence="3 4">
    <name type="scientific">Pseudomonas floridensis</name>
    <dbReference type="NCBI Taxonomy" id="1958950"/>
    <lineage>
        <taxon>Bacteria</taxon>
        <taxon>Pseudomonadati</taxon>
        <taxon>Pseudomonadota</taxon>
        <taxon>Gammaproteobacteria</taxon>
        <taxon>Pseudomonadales</taxon>
        <taxon>Pseudomonadaceae</taxon>
        <taxon>Pseudomonas</taxon>
    </lineage>
</organism>
<evidence type="ECO:0000256" key="1">
    <source>
        <dbReference type="SAM" id="Phobius"/>
    </source>
</evidence>
<keyword evidence="1" id="KW-0472">Membrane</keyword>
<dbReference type="Pfam" id="PF10502">
    <property type="entry name" value="Peptidase_S26"/>
    <property type="match status" value="1"/>
</dbReference>
<proteinExistence type="predicted"/>
<protein>
    <submittedName>
        <fullName evidence="3">Pilus assembly protein</fullName>
    </submittedName>
</protein>
<dbReference type="STRING" id="1958950.BZK31_07910"/>
<name>A0A1X0N8L3_9PSED</name>
<feature type="domain" description="Peptidase S26" evidence="2">
    <location>
        <begin position="42"/>
        <end position="189"/>
    </location>
</feature>
<dbReference type="InterPro" id="IPR036286">
    <property type="entry name" value="LexA/Signal_pep-like_sf"/>
</dbReference>
<gene>
    <name evidence="3" type="ORF">BZK31_07910</name>
</gene>
<dbReference type="GO" id="GO:0004252">
    <property type="term" value="F:serine-type endopeptidase activity"/>
    <property type="evidence" value="ECO:0007669"/>
    <property type="project" value="InterPro"/>
</dbReference>
<keyword evidence="1" id="KW-1133">Transmembrane helix</keyword>
<keyword evidence="1" id="KW-0812">Transmembrane</keyword>
<dbReference type="EMBL" id="MUIO01000021">
    <property type="protein sequence ID" value="ORC60230.1"/>
    <property type="molecule type" value="Genomic_DNA"/>
</dbReference>
<evidence type="ECO:0000259" key="2">
    <source>
        <dbReference type="Pfam" id="PF10502"/>
    </source>
</evidence>
<dbReference type="AlphaFoldDB" id="A0A1X0N8L3"/>
<reference evidence="4" key="1">
    <citation type="submission" date="2017-02" db="EMBL/GenBank/DDBJ databases">
        <title>Pseudomonas floridae sp. nov., a novel pathogenic bacterial species isolated from tomato.</title>
        <authorList>
            <person name="Timilsina S."/>
            <person name="Vallad G.E."/>
            <person name="Jones J.B."/>
        </authorList>
    </citation>
    <scope>NUCLEOTIDE SEQUENCE [LARGE SCALE GENOMIC DNA]</scope>
    <source>
        <strain evidence="4">GEV388</strain>
    </source>
</reference>
<dbReference type="GO" id="GO:0006465">
    <property type="term" value="P:signal peptide processing"/>
    <property type="evidence" value="ECO:0007669"/>
    <property type="project" value="InterPro"/>
</dbReference>
<dbReference type="Gene3D" id="2.10.109.10">
    <property type="entry name" value="Umud Fragment, subunit A"/>
    <property type="match status" value="1"/>
</dbReference>
<evidence type="ECO:0000313" key="3">
    <source>
        <dbReference type="EMBL" id="ORC60230.1"/>
    </source>
</evidence>
<comment type="caution">
    <text evidence="3">The sequence shown here is derived from an EMBL/GenBank/DDBJ whole genome shotgun (WGS) entry which is preliminary data.</text>
</comment>
<feature type="transmembrane region" description="Helical" evidence="1">
    <location>
        <begin position="29"/>
        <end position="52"/>
    </location>
</feature>